<dbReference type="Proteomes" id="UP000499080">
    <property type="component" value="Unassembled WGS sequence"/>
</dbReference>
<dbReference type="OrthoDB" id="6466835at2759"/>
<feature type="region of interest" description="Disordered" evidence="1">
    <location>
        <begin position="20"/>
        <end position="65"/>
    </location>
</feature>
<keyword evidence="3" id="KW-1185">Reference proteome</keyword>
<protein>
    <submittedName>
        <fullName evidence="2">Uncharacterized protein</fullName>
    </submittedName>
</protein>
<comment type="caution">
    <text evidence="2">The sequence shown here is derived from an EMBL/GenBank/DDBJ whole genome shotgun (WGS) entry which is preliminary data.</text>
</comment>
<feature type="compositionally biased region" description="Basic and acidic residues" evidence="1">
    <location>
        <begin position="42"/>
        <end position="59"/>
    </location>
</feature>
<evidence type="ECO:0000313" key="2">
    <source>
        <dbReference type="EMBL" id="GBL98359.1"/>
    </source>
</evidence>
<dbReference type="AlphaFoldDB" id="A0A4Y2C2L8"/>
<reference evidence="2 3" key="1">
    <citation type="journal article" date="2019" name="Sci. Rep.">
        <title>Orb-weaving spider Araneus ventricosus genome elucidates the spidroin gene catalogue.</title>
        <authorList>
            <person name="Kono N."/>
            <person name="Nakamura H."/>
            <person name="Ohtoshi R."/>
            <person name="Moran D.A.P."/>
            <person name="Shinohara A."/>
            <person name="Yoshida Y."/>
            <person name="Fujiwara M."/>
            <person name="Mori M."/>
            <person name="Tomita M."/>
            <person name="Arakawa K."/>
        </authorList>
    </citation>
    <scope>NUCLEOTIDE SEQUENCE [LARGE SCALE GENOMIC DNA]</scope>
</reference>
<name>A0A4Y2C2L8_ARAVE</name>
<accession>A0A4Y2C2L8</accession>
<organism evidence="2 3">
    <name type="scientific">Araneus ventricosus</name>
    <name type="common">Orbweaver spider</name>
    <name type="synonym">Epeira ventricosa</name>
    <dbReference type="NCBI Taxonomy" id="182803"/>
    <lineage>
        <taxon>Eukaryota</taxon>
        <taxon>Metazoa</taxon>
        <taxon>Ecdysozoa</taxon>
        <taxon>Arthropoda</taxon>
        <taxon>Chelicerata</taxon>
        <taxon>Arachnida</taxon>
        <taxon>Araneae</taxon>
        <taxon>Araneomorphae</taxon>
        <taxon>Entelegynae</taxon>
        <taxon>Araneoidea</taxon>
        <taxon>Araneidae</taxon>
        <taxon>Araneus</taxon>
    </lineage>
</organism>
<feature type="compositionally biased region" description="Acidic residues" evidence="1">
    <location>
        <begin position="20"/>
        <end position="41"/>
    </location>
</feature>
<dbReference type="EMBL" id="BGPR01000139">
    <property type="protein sequence ID" value="GBL98359.1"/>
    <property type="molecule type" value="Genomic_DNA"/>
</dbReference>
<sequence>MPTPYEEDLDRLRKLLSEVETDEDSDFYNEDNGPEDGLEENFSDHECFSEHDKESEKDGSSGNEVKISEGFISNDGVYTVGKENLGRIFVLVVVILYHA</sequence>
<proteinExistence type="predicted"/>
<evidence type="ECO:0000256" key="1">
    <source>
        <dbReference type="SAM" id="MobiDB-lite"/>
    </source>
</evidence>
<evidence type="ECO:0000313" key="3">
    <source>
        <dbReference type="Proteomes" id="UP000499080"/>
    </source>
</evidence>
<gene>
    <name evidence="2" type="ORF">AVEN_187705_1</name>
</gene>